<organism evidence="11 12">
    <name type="scientific">Burkholderia lata (strain ATCC 17760 / DSM 23089 / LMG 22485 / NCIMB 9086 / R18194 / 383)</name>
    <dbReference type="NCBI Taxonomy" id="482957"/>
    <lineage>
        <taxon>Bacteria</taxon>
        <taxon>Pseudomonadati</taxon>
        <taxon>Pseudomonadota</taxon>
        <taxon>Betaproteobacteria</taxon>
        <taxon>Burkholderiales</taxon>
        <taxon>Burkholderiaceae</taxon>
        <taxon>Burkholderia</taxon>
        <taxon>Burkholderia cepacia complex</taxon>
    </lineage>
</organism>
<evidence type="ECO:0000313" key="11">
    <source>
        <dbReference type="EMBL" id="VWD19251.1"/>
    </source>
</evidence>
<dbReference type="InterPro" id="IPR036458">
    <property type="entry name" value="Na:dicarbo_symporter_sf"/>
</dbReference>
<feature type="transmembrane region" description="Helical" evidence="10">
    <location>
        <begin position="230"/>
        <end position="250"/>
    </location>
</feature>
<keyword evidence="7 10" id="KW-0472">Membrane</keyword>
<proteinExistence type="predicted"/>
<sequence length="434" mass="46078">MKKKHNITKYIVVAMILGIAVGYACHSAFPDPNMAKEVAGYVSLLSDVFLRLIKMIIAPLVFATLTVGIAQMGDGSAVGRVGVKAFGWFFIASFTSLLLGLLTATILQPGSHLSLPLPASDASLGLKTGAFTLKDFVVHLVPKSIAEAMANNEILQIVVFSIFFGTALSALGESGKRLTGVIDDLAQVMLKVTGAVMWFAPVAVFAALASTITTQGLGILLTFAKFMASFYLALALLWGVLTLAGVAFLGKRAFTLIRLIREPFLLSFATASSEAAYPKLLDALDRFGVNRKISSFVLPIGYSFNLDGSMMYCTFAVLFIAQVYGIHLPLGTQITMLLMLMVTSKGMAGVPRASLVVIAATLNQFNMPEAGLLLIMGVDMFLDMGRSATNAVGNSIAAAVVAKWEGQLDDPRDGNDPDNGRAMKVKVPETSASA</sequence>
<evidence type="ECO:0000256" key="10">
    <source>
        <dbReference type="SAM" id="Phobius"/>
    </source>
</evidence>
<feature type="transmembrane region" description="Helical" evidence="10">
    <location>
        <begin position="195"/>
        <end position="224"/>
    </location>
</feature>
<dbReference type="PANTHER" id="PTHR42865">
    <property type="entry name" value="PROTON/GLUTAMATE-ASPARTATE SYMPORTER"/>
    <property type="match status" value="1"/>
</dbReference>
<feature type="region of interest" description="Disordered" evidence="9">
    <location>
        <begin position="407"/>
        <end position="434"/>
    </location>
</feature>
<dbReference type="AlphaFoldDB" id="A0A6P2YAX3"/>
<feature type="transmembrane region" description="Helical" evidence="10">
    <location>
        <begin position="154"/>
        <end position="174"/>
    </location>
</feature>
<feature type="transmembrane region" description="Helical" evidence="10">
    <location>
        <begin position="326"/>
        <end position="343"/>
    </location>
</feature>
<gene>
    <name evidence="11" type="ORF">BLA18112_05229</name>
</gene>
<dbReference type="Pfam" id="PF00375">
    <property type="entry name" value="SDF"/>
    <property type="match status" value="1"/>
</dbReference>
<dbReference type="RefSeq" id="WP_175045946.1">
    <property type="nucleotide sequence ID" value="NZ_CABVQI010000018.1"/>
</dbReference>
<keyword evidence="4 10" id="KW-0812">Transmembrane</keyword>
<evidence type="ECO:0000256" key="7">
    <source>
        <dbReference type="ARBA" id="ARBA00023136"/>
    </source>
</evidence>
<reference evidence="11 12" key="1">
    <citation type="submission" date="2019-09" db="EMBL/GenBank/DDBJ databases">
        <authorList>
            <person name="Depoorter E."/>
        </authorList>
    </citation>
    <scope>NUCLEOTIDE SEQUENCE [LARGE SCALE GENOMIC DNA]</scope>
    <source>
        <strain evidence="11">R-18112</strain>
    </source>
</reference>
<feature type="compositionally biased region" description="Basic and acidic residues" evidence="9">
    <location>
        <begin position="409"/>
        <end position="421"/>
    </location>
</feature>
<protein>
    <submittedName>
        <fullName evidence="11">C4-dicarboxylate ABC transporter</fullName>
    </submittedName>
</protein>
<dbReference type="Proteomes" id="UP000494274">
    <property type="component" value="Unassembled WGS sequence"/>
</dbReference>
<dbReference type="InterPro" id="IPR001991">
    <property type="entry name" value="Na-dicarboxylate_symporter"/>
</dbReference>
<accession>A0A6P2YAX3</accession>
<evidence type="ECO:0000313" key="12">
    <source>
        <dbReference type="Proteomes" id="UP000494274"/>
    </source>
</evidence>
<feature type="transmembrane region" description="Helical" evidence="10">
    <location>
        <begin position="7"/>
        <end position="29"/>
    </location>
</feature>
<evidence type="ECO:0000256" key="8">
    <source>
        <dbReference type="ARBA" id="ARBA00053346"/>
    </source>
</evidence>
<evidence type="ECO:0000256" key="3">
    <source>
        <dbReference type="ARBA" id="ARBA00022475"/>
    </source>
</evidence>
<evidence type="ECO:0000256" key="9">
    <source>
        <dbReference type="SAM" id="MobiDB-lite"/>
    </source>
</evidence>
<dbReference type="FunFam" id="1.10.3860.10:FF:000001">
    <property type="entry name" value="C4-dicarboxylate transport protein"/>
    <property type="match status" value="1"/>
</dbReference>
<dbReference type="SUPFAM" id="SSF118215">
    <property type="entry name" value="Proton glutamate symport protein"/>
    <property type="match status" value="1"/>
</dbReference>
<dbReference type="EMBL" id="CABVQI010000018">
    <property type="protein sequence ID" value="VWD19251.1"/>
    <property type="molecule type" value="Genomic_DNA"/>
</dbReference>
<name>A0A6P2YAX3_BURL3</name>
<evidence type="ECO:0000256" key="1">
    <source>
        <dbReference type="ARBA" id="ARBA00004651"/>
    </source>
</evidence>
<keyword evidence="3" id="KW-1003">Cell membrane</keyword>
<keyword evidence="2" id="KW-0813">Transport</keyword>
<dbReference type="PRINTS" id="PR00173">
    <property type="entry name" value="EDTRNSPORT"/>
</dbReference>
<comment type="function">
    <text evidence="8">Responsible for the transport of dicarboxylates such as succinate, fumarate, and malate from the periplasm across the membrane.</text>
</comment>
<dbReference type="Gene3D" id="1.10.3860.10">
    <property type="entry name" value="Sodium:dicarboxylate symporter"/>
    <property type="match status" value="1"/>
</dbReference>
<dbReference type="GO" id="GO:0005886">
    <property type="term" value="C:plasma membrane"/>
    <property type="evidence" value="ECO:0007669"/>
    <property type="project" value="UniProtKB-SubCell"/>
</dbReference>
<keyword evidence="6 10" id="KW-1133">Transmembrane helix</keyword>
<feature type="transmembrane region" description="Helical" evidence="10">
    <location>
        <begin position="49"/>
        <end position="73"/>
    </location>
</feature>
<dbReference type="GO" id="GO:0015293">
    <property type="term" value="F:symporter activity"/>
    <property type="evidence" value="ECO:0007669"/>
    <property type="project" value="UniProtKB-KW"/>
</dbReference>
<keyword evidence="5" id="KW-0769">Symport</keyword>
<evidence type="ECO:0000256" key="4">
    <source>
        <dbReference type="ARBA" id="ARBA00022692"/>
    </source>
</evidence>
<dbReference type="PANTHER" id="PTHR42865:SF7">
    <property type="entry name" value="PROTON_GLUTAMATE-ASPARTATE SYMPORTER"/>
    <property type="match status" value="1"/>
</dbReference>
<dbReference type="PROSITE" id="PS51257">
    <property type="entry name" value="PROKAR_LIPOPROTEIN"/>
    <property type="match status" value="1"/>
</dbReference>
<evidence type="ECO:0000256" key="2">
    <source>
        <dbReference type="ARBA" id="ARBA00022448"/>
    </source>
</evidence>
<evidence type="ECO:0000256" key="5">
    <source>
        <dbReference type="ARBA" id="ARBA00022847"/>
    </source>
</evidence>
<feature type="transmembrane region" description="Helical" evidence="10">
    <location>
        <begin position="85"/>
        <end position="107"/>
    </location>
</feature>
<evidence type="ECO:0000256" key="6">
    <source>
        <dbReference type="ARBA" id="ARBA00022989"/>
    </source>
</evidence>
<dbReference type="GO" id="GO:0006835">
    <property type="term" value="P:dicarboxylic acid transport"/>
    <property type="evidence" value="ECO:0007669"/>
    <property type="project" value="TreeGrafter"/>
</dbReference>
<comment type="subcellular location">
    <subcellularLocation>
        <location evidence="1">Cell membrane</location>
        <topology evidence="1">Multi-pass membrane protein</topology>
    </subcellularLocation>
</comment>